<name>A0A3M6AMI5_PSESS</name>
<dbReference type="EMBL" id="RBUN01000154">
    <property type="protein sequence ID" value="RMV20509.1"/>
    <property type="molecule type" value="Genomic_DNA"/>
</dbReference>
<reference evidence="1 2" key="1">
    <citation type="submission" date="2018-08" db="EMBL/GenBank/DDBJ databases">
        <title>Recombination of ecologically and evolutionarily significant loci maintains genetic cohesion in the Pseudomonas syringae species complex.</title>
        <authorList>
            <person name="Dillon M."/>
            <person name="Thakur S."/>
            <person name="Almeida R.N.D."/>
            <person name="Weir B.S."/>
            <person name="Guttman D.S."/>
        </authorList>
    </citation>
    <scope>NUCLEOTIDE SEQUENCE [LARGE SCALE GENOMIC DNA]</scope>
    <source>
        <strain evidence="1 2">ICMP 11897</strain>
    </source>
</reference>
<sequence>MLCVSRKAVFRMGNDPSDVDQKWLKTNLSSRILDQRHEVQSEGSDIQKLFLGLFSLSEPRQGDINFLKDRPCLSQLLRLDKDDDNREGFFRANYQMVVTQDVSKCLLRPAKGDQRMSNQGRGLRKKRVVAKAQPLRKKQKADEIDCGTQASRGGEGVVNVPQENVRFGFQ</sequence>
<dbReference type="AlphaFoldDB" id="A0A3M6AMI5"/>
<dbReference type="Proteomes" id="UP000272703">
    <property type="component" value="Unassembled WGS sequence"/>
</dbReference>
<protein>
    <submittedName>
        <fullName evidence="1">Uncharacterized protein</fullName>
    </submittedName>
</protein>
<evidence type="ECO:0000313" key="1">
    <source>
        <dbReference type="EMBL" id="RMV20509.1"/>
    </source>
</evidence>
<comment type="caution">
    <text evidence="1">The sequence shown here is derived from an EMBL/GenBank/DDBJ whole genome shotgun (WGS) entry which is preliminary data.</text>
</comment>
<evidence type="ECO:0000313" key="2">
    <source>
        <dbReference type="Proteomes" id="UP000272703"/>
    </source>
</evidence>
<organism evidence="1 2">
    <name type="scientific">Pseudomonas savastanoi</name>
    <name type="common">Pseudomonas syringae pv. savastanoi</name>
    <dbReference type="NCBI Taxonomy" id="29438"/>
    <lineage>
        <taxon>Bacteria</taxon>
        <taxon>Pseudomonadati</taxon>
        <taxon>Pseudomonadota</taxon>
        <taxon>Gammaproteobacteria</taxon>
        <taxon>Pseudomonadales</taxon>
        <taxon>Pseudomonadaceae</taxon>
        <taxon>Pseudomonas</taxon>
    </lineage>
</organism>
<accession>A0A3M6AMI5</accession>
<proteinExistence type="predicted"/>
<gene>
    <name evidence="1" type="ORF">ALP16_200157</name>
</gene>